<comment type="similarity">
    <text evidence="1 6">Belongs to the universal ribosomal protein uL22 family.</text>
</comment>
<gene>
    <name evidence="8" type="primary">LOC107223161</name>
</gene>
<dbReference type="InterPro" id="IPR047867">
    <property type="entry name" value="Ribosomal_uL22_bac/org-type"/>
</dbReference>
<dbReference type="GeneID" id="107223161"/>
<evidence type="ECO:0000256" key="4">
    <source>
        <dbReference type="ARBA" id="ARBA00035286"/>
    </source>
</evidence>
<evidence type="ECO:0000256" key="1">
    <source>
        <dbReference type="ARBA" id="ARBA00009451"/>
    </source>
</evidence>
<dbReference type="PANTHER" id="PTHR13501:SF8">
    <property type="entry name" value="LARGE RIBOSOMAL SUBUNIT PROTEIN UL22M"/>
    <property type="match status" value="1"/>
</dbReference>
<accession>A0ABM3GIN9</accession>
<dbReference type="GO" id="GO:0005840">
    <property type="term" value="C:ribosome"/>
    <property type="evidence" value="ECO:0007669"/>
    <property type="project" value="UniProtKB-KW"/>
</dbReference>
<evidence type="ECO:0000256" key="6">
    <source>
        <dbReference type="RuleBase" id="RU004005"/>
    </source>
</evidence>
<dbReference type="PANTHER" id="PTHR13501">
    <property type="entry name" value="CHLOROPLAST 50S RIBOSOMAL PROTEIN L22-RELATED"/>
    <property type="match status" value="1"/>
</dbReference>
<organism evidence="7 8">
    <name type="scientific">Neodiprion lecontei</name>
    <name type="common">Redheaded pine sawfly</name>
    <dbReference type="NCBI Taxonomy" id="441921"/>
    <lineage>
        <taxon>Eukaryota</taxon>
        <taxon>Metazoa</taxon>
        <taxon>Ecdysozoa</taxon>
        <taxon>Arthropoda</taxon>
        <taxon>Hexapoda</taxon>
        <taxon>Insecta</taxon>
        <taxon>Pterygota</taxon>
        <taxon>Neoptera</taxon>
        <taxon>Endopterygota</taxon>
        <taxon>Hymenoptera</taxon>
        <taxon>Tenthredinoidea</taxon>
        <taxon>Diprionidae</taxon>
        <taxon>Diprioninae</taxon>
        <taxon>Neodiprion</taxon>
    </lineage>
</organism>
<dbReference type="CDD" id="cd00336">
    <property type="entry name" value="Ribosomal_L22"/>
    <property type="match status" value="1"/>
</dbReference>
<keyword evidence="7" id="KW-1185">Reference proteome</keyword>
<dbReference type="Pfam" id="PF00237">
    <property type="entry name" value="Ribosomal_L22"/>
    <property type="match status" value="1"/>
</dbReference>
<dbReference type="InterPro" id="IPR036394">
    <property type="entry name" value="Ribosomal_uL22_sf"/>
</dbReference>
<dbReference type="InterPro" id="IPR001063">
    <property type="entry name" value="Ribosomal_uL22"/>
</dbReference>
<keyword evidence="3 6" id="KW-0687">Ribonucleoprotein</keyword>
<reference evidence="8" key="1">
    <citation type="submission" date="2025-08" db="UniProtKB">
        <authorList>
            <consortium name="RefSeq"/>
        </authorList>
    </citation>
    <scope>IDENTIFICATION</scope>
    <source>
        <tissue evidence="8">Thorax and Abdomen</tissue>
    </source>
</reference>
<dbReference type="RefSeq" id="XP_046600140.1">
    <property type="nucleotide sequence ID" value="XM_046744184.1"/>
</dbReference>
<dbReference type="Gene3D" id="3.90.470.10">
    <property type="entry name" value="Ribosomal protein L22/L17"/>
    <property type="match status" value="1"/>
</dbReference>
<dbReference type="SUPFAM" id="SSF54843">
    <property type="entry name" value="Ribosomal protein L22"/>
    <property type="match status" value="1"/>
</dbReference>
<sequence>MCTRWLGAATRSINKQIILLDVSRITGASFPNDFHTTAAKADDSFKIPHWLQYNKKIYPPQALDEEPRKAFVCHMKSNIKYPPKKMWYVAVLVRGMTVDEAVKQLSFVLKKGAAAAKETILEAQQMAVEQHNVEFKSNLWVAESFVGKGMVYKGLRRHAKGRPGMVHYRYCHYYVRLEEGKPPENYYLPAPKSKQEMLDDWLTQMRQRKITSSL</sequence>
<name>A0ABM3GIN9_NEOLC</name>
<dbReference type="Proteomes" id="UP000829291">
    <property type="component" value="Chromosome 6"/>
</dbReference>
<evidence type="ECO:0000313" key="7">
    <source>
        <dbReference type="Proteomes" id="UP000829291"/>
    </source>
</evidence>
<evidence type="ECO:0000256" key="5">
    <source>
        <dbReference type="ARBA" id="ARBA00035506"/>
    </source>
</evidence>
<evidence type="ECO:0000256" key="3">
    <source>
        <dbReference type="ARBA" id="ARBA00023274"/>
    </source>
</evidence>
<evidence type="ECO:0000313" key="8">
    <source>
        <dbReference type="RefSeq" id="XP_046600140.1"/>
    </source>
</evidence>
<evidence type="ECO:0000256" key="2">
    <source>
        <dbReference type="ARBA" id="ARBA00022980"/>
    </source>
</evidence>
<protein>
    <recommendedName>
        <fullName evidence="4">Large ribosomal subunit protein uL22m</fullName>
    </recommendedName>
    <alternativeName>
        <fullName evidence="5">39S ribosomal protein L22, mitochondrial</fullName>
    </alternativeName>
</protein>
<proteinExistence type="inferred from homology"/>
<keyword evidence="2 6" id="KW-0689">Ribosomal protein</keyword>